<reference evidence="2" key="1">
    <citation type="submission" date="2014-09" db="EMBL/GenBank/DDBJ databases">
        <authorList>
            <person name="Gomez-Valero L."/>
        </authorList>
    </citation>
    <scope>NUCLEOTIDE SEQUENCE [LARGE SCALE GENOMIC DNA]</scope>
    <source>
        <strain evidence="2">ATCC35250</strain>
    </source>
</reference>
<dbReference type="OrthoDB" id="9954166at2"/>
<organism evidence="1 2">
    <name type="scientific">Legionella hackeliae</name>
    <dbReference type="NCBI Taxonomy" id="449"/>
    <lineage>
        <taxon>Bacteria</taxon>
        <taxon>Pseudomonadati</taxon>
        <taxon>Pseudomonadota</taxon>
        <taxon>Gammaproteobacteria</taxon>
        <taxon>Legionellales</taxon>
        <taxon>Legionellaceae</taxon>
        <taxon>Legionella</taxon>
    </lineage>
</organism>
<dbReference type="Gene3D" id="3.80.10.10">
    <property type="entry name" value="Ribonuclease Inhibitor"/>
    <property type="match status" value="1"/>
</dbReference>
<evidence type="ECO:0000313" key="1">
    <source>
        <dbReference type="EMBL" id="CEK10779.1"/>
    </source>
</evidence>
<dbReference type="Proteomes" id="UP000032803">
    <property type="component" value="Chromosome I"/>
</dbReference>
<dbReference type="STRING" id="449.LHA_1740"/>
<dbReference type="EMBL" id="LN681225">
    <property type="protein sequence ID" value="CEK10779.1"/>
    <property type="molecule type" value="Genomic_DNA"/>
</dbReference>
<gene>
    <name evidence="1" type="ORF">LHA_1740</name>
</gene>
<accession>A0A0A8UVI4</accession>
<dbReference type="AlphaFoldDB" id="A0A0A8UVI4"/>
<sequence length="210" mass="23487">MKITFISTQNFAVQLEQKLQNNSDTVLDLSNNPLGKRKEQELLDIAKVLIPSPVTTLNLSQTGLHLLKPIDVLLQFLRNLKSTKVVNIDLSGNWLGTQKTNEDLKQIVQALIEAGVEEINFSSNQFGKVDIKTLQEIFTILNQKPISKVYLNGNQFDSLGGAHFVADFLFKTLETKAILTDNDSFTQQVITRINLLHEANNPESCIPALQ</sequence>
<proteinExistence type="predicted"/>
<dbReference type="KEGG" id="lha:LHA_1740"/>
<dbReference type="HOGENOM" id="CLU_1308855_0_0_6"/>
<protein>
    <recommendedName>
        <fullName evidence="3">Leucine-rich repeat-containing protein</fullName>
    </recommendedName>
</protein>
<dbReference type="PATRIC" id="fig|449.7.peg.3355"/>
<evidence type="ECO:0000313" key="2">
    <source>
        <dbReference type="Proteomes" id="UP000032803"/>
    </source>
</evidence>
<dbReference type="SUPFAM" id="SSF52047">
    <property type="entry name" value="RNI-like"/>
    <property type="match status" value="1"/>
</dbReference>
<name>A0A0A8UVI4_LEGHA</name>
<keyword evidence="2" id="KW-1185">Reference proteome</keyword>
<dbReference type="RefSeq" id="WP_045106086.1">
    <property type="nucleotide sequence ID" value="NZ_LN681225.1"/>
</dbReference>
<evidence type="ECO:0008006" key="3">
    <source>
        <dbReference type="Google" id="ProtNLM"/>
    </source>
</evidence>
<dbReference type="InterPro" id="IPR032675">
    <property type="entry name" value="LRR_dom_sf"/>
</dbReference>